<feature type="transmembrane region" description="Helical" evidence="4">
    <location>
        <begin position="937"/>
        <end position="961"/>
    </location>
</feature>
<feature type="transmembrane region" description="Helical" evidence="4">
    <location>
        <begin position="597"/>
        <end position="621"/>
    </location>
</feature>
<dbReference type="Proteomes" id="UP000007148">
    <property type="component" value="Unassembled WGS sequence"/>
</dbReference>
<feature type="compositionally biased region" description="Polar residues" evidence="3">
    <location>
        <begin position="444"/>
        <end position="459"/>
    </location>
</feature>
<dbReference type="PANTHER" id="PTHR46228">
    <property type="entry name" value="KELCH DOMAIN-CONTAINING PROTEIN"/>
    <property type="match status" value="1"/>
</dbReference>
<feature type="region of interest" description="Disordered" evidence="3">
    <location>
        <begin position="749"/>
        <end position="800"/>
    </location>
</feature>
<evidence type="ECO:0000256" key="5">
    <source>
        <dbReference type="SAM" id="SignalP"/>
    </source>
</evidence>
<keyword evidence="4" id="KW-0812">Transmembrane</keyword>
<feature type="region of interest" description="Disordered" evidence="3">
    <location>
        <begin position="626"/>
        <end position="679"/>
    </location>
</feature>
<dbReference type="OMA" id="NWETIAQ"/>
<feature type="compositionally biased region" description="Basic and acidic residues" evidence="3">
    <location>
        <begin position="880"/>
        <end position="890"/>
    </location>
</feature>
<dbReference type="InParanoid" id="G4TFY5"/>
<evidence type="ECO:0000256" key="1">
    <source>
        <dbReference type="ARBA" id="ARBA00022441"/>
    </source>
</evidence>
<dbReference type="AlphaFoldDB" id="G4TFY5"/>
<feature type="transmembrane region" description="Helical" evidence="4">
    <location>
        <begin position="907"/>
        <end position="931"/>
    </location>
</feature>
<dbReference type="InterPro" id="IPR015915">
    <property type="entry name" value="Kelch-typ_b-propeller"/>
</dbReference>
<keyword evidence="4" id="KW-1133">Transmembrane helix</keyword>
<feature type="signal peptide" evidence="5">
    <location>
        <begin position="1"/>
        <end position="16"/>
    </location>
</feature>
<evidence type="ECO:0008006" key="8">
    <source>
        <dbReference type="Google" id="ProtNLM"/>
    </source>
</evidence>
<protein>
    <recommendedName>
        <fullName evidence="8">Galactose oxidase</fullName>
    </recommendedName>
</protein>
<dbReference type="SUPFAM" id="SSF117281">
    <property type="entry name" value="Kelch motif"/>
    <property type="match status" value="1"/>
</dbReference>
<evidence type="ECO:0000256" key="2">
    <source>
        <dbReference type="ARBA" id="ARBA00022737"/>
    </source>
</evidence>
<feature type="transmembrane region" description="Helical" evidence="4">
    <location>
        <begin position="503"/>
        <end position="526"/>
    </location>
</feature>
<name>G4TFY5_SERID</name>
<keyword evidence="1" id="KW-0880">Kelch repeat</keyword>
<dbReference type="Gene3D" id="2.120.10.80">
    <property type="entry name" value="Kelch-type beta propeller"/>
    <property type="match status" value="2"/>
</dbReference>
<feature type="chain" id="PRO_5003468722" description="Galactose oxidase" evidence="5">
    <location>
        <begin position="17"/>
        <end position="1075"/>
    </location>
</feature>
<feature type="compositionally biased region" description="Basic and acidic residues" evidence="3">
    <location>
        <begin position="698"/>
        <end position="709"/>
    </location>
</feature>
<comment type="caution">
    <text evidence="6">The sequence shown here is derived from an EMBL/GenBank/DDBJ whole genome shotgun (WGS) entry which is preliminary data.</text>
</comment>
<keyword evidence="5" id="KW-0732">Signal</keyword>
<dbReference type="eggNOG" id="ENOG502S36Z">
    <property type="taxonomic scope" value="Eukaryota"/>
</dbReference>
<dbReference type="PANTHER" id="PTHR46228:SF2">
    <property type="entry name" value="KELCH REPEAT PROTEIN (AFU_ORTHOLOGUE AFUA_4G14350)"/>
    <property type="match status" value="1"/>
</dbReference>
<feature type="region of interest" description="Disordered" evidence="3">
    <location>
        <begin position="436"/>
        <end position="487"/>
    </location>
</feature>
<keyword evidence="7" id="KW-1185">Reference proteome</keyword>
<accession>G4TFY5</accession>
<gene>
    <name evidence="6" type="ORF">PIIN_04167</name>
</gene>
<evidence type="ECO:0000256" key="4">
    <source>
        <dbReference type="SAM" id="Phobius"/>
    </source>
</evidence>
<organism evidence="6 7">
    <name type="scientific">Serendipita indica (strain DSM 11827)</name>
    <name type="common">Root endophyte fungus</name>
    <name type="synonym">Piriformospora indica</name>
    <dbReference type="NCBI Taxonomy" id="1109443"/>
    <lineage>
        <taxon>Eukaryota</taxon>
        <taxon>Fungi</taxon>
        <taxon>Dikarya</taxon>
        <taxon>Basidiomycota</taxon>
        <taxon>Agaricomycotina</taxon>
        <taxon>Agaricomycetes</taxon>
        <taxon>Sebacinales</taxon>
        <taxon>Serendipitaceae</taxon>
        <taxon>Serendipita</taxon>
    </lineage>
</organism>
<feature type="compositionally biased region" description="Acidic residues" evidence="3">
    <location>
        <begin position="1037"/>
        <end position="1046"/>
    </location>
</feature>
<feature type="region of interest" description="Disordered" evidence="3">
    <location>
        <begin position="868"/>
        <end position="893"/>
    </location>
</feature>
<proteinExistence type="predicted"/>
<sequence length="1075" mass="113702">MIFLFFSLFLCGLVRAQSQSQAVTVPVPPLQWIRLQTTTNAPALAYAAAAIDTVHSHLVLFGGETSGGLTDGNTHLLNLRSFNWSSPPTTSTGIGSAKPPARSRALGAHDLIASYRNGFLLYGGRASDGSSLSDVWEYAFNGQFWTNITVRGDIPPPRWGAVGGGDPPVVNNIDSNLLTTFWMAGGATVVSNGQAVETLDYNDVYRLQMSGTVAQNYIDGTATWAKVASTASNVKGRIGQAGLVYRTDEGKAKLGIYGGCTGSQFQTLASVNQECAQADSYVLSTGDSSPNWETIAQCPSPRVGASFVPTLNHLFSDMAFLLFGLSPNANTTDAAALEEKGEIDVLSLSQGVWTRVVPSCDPSSTPPCPVARQGAAVVSSPNPIVGTGIADGQASDVIVFGGKDKDGNVLSDVWILRATAAQTTFSNQTTWGAQFGDGTLGSGPDTNGQGVSVQFLTDCSSPASGSGPSSTTSSGGAQPSGSNGHSGFNSVGPMYRVGTAHQVLAGTSVLAILMTVLFARWAGFSVDAASSTDENPKTTTTTTTKMALLFLAIASWMLGVVGFVVSFTSTRKITSATSKARLIRRDGGSVFGPTPHAIVGCVLFGAAYILTPLVILSRSYARKRMQKGRKEANGQVEELPTLHHGYGRDASANSTPGEKAHPFGSHNIRSSVHSQSMSTALNNPSIATALNTLEGGGEQERAHKSRGEETGDEDDGDEPLGAGHRERLRARRPAFAPSAFFKWPSSWTVLPTPVKRGQDADTKGRRRLSSQASTPMLPRNSLGTQPPSRPASVDASAPAAGGETGFVVLNRGRHALDRMTHATPSHTNGNGARSGPVTLSDVSWLERRRNMNLVSEMDYAMSQLRSSKRHSTSALMDVSPDGHSEHDRSPRALASGRRGMEFPKRRVVLLHLMFHALLCALVVYTAVALFSKTRGNLGVPLGVVFVLCAVAYYVGVVLLALRGRPGEGSVLVVGFGRLRGHYPSGSVPHGSNGDEDVNGVERERAISPLVDGVTVHSSRASRAFYPPHDGVAHAGREDEEDEGEEIEREMGRRDVSIVTVVPKRRLFIANGDTLS</sequence>
<dbReference type="EMBL" id="CAFZ01000076">
    <property type="protein sequence ID" value="CCA70228.1"/>
    <property type="molecule type" value="Genomic_DNA"/>
</dbReference>
<keyword evidence="2" id="KW-0677">Repeat</keyword>
<feature type="region of interest" description="Disordered" evidence="3">
    <location>
        <begin position="1026"/>
        <end position="1046"/>
    </location>
</feature>
<feature type="compositionally biased region" description="Polar residues" evidence="3">
    <location>
        <begin position="667"/>
        <end position="679"/>
    </location>
</feature>
<evidence type="ECO:0000313" key="6">
    <source>
        <dbReference type="EMBL" id="CCA70228.1"/>
    </source>
</evidence>
<dbReference type="HOGENOM" id="CLU_014628_0_0_1"/>
<reference evidence="6 7" key="1">
    <citation type="journal article" date="2011" name="PLoS Pathog.">
        <title>Endophytic Life Strategies Decoded by Genome and Transcriptome Analyses of the Mutualistic Root Symbiont Piriformospora indica.</title>
        <authorList>
            <person name="Zuccaro A."/>
            <person name="Lahrmann U."/>
            <person name="Guldener U."/>
            <person name="Langen G."/>
            <person name="Pfiffi S."/>
            <person name="Biedenkopf D."/>
            <person name="Wong P."/>
            <person name="Samans B."/>
            <person name="Grimm C."/>
            <person name="Basiewicz M."/>
            <person name="Murat C."/>
            <person name="Martin F."/>
            <person name="Kogel K.H."/>
        </authorList>
    </citation>
    <scope>NUCLEOTIDE SEQUENCE [LARGE SCALE GENOMIC DNA]</scope>
    <source>
        <strain evidence="6 7">DSM 11827</strain>
    </source>
</reference>
<evidence type="ECO:0000313" key="7">
    <source>
        <dbReference type="Proteomes" id="UP000007148"/>
    </source>
</evidence>
<dbReference type="OrthoDB" id="10250130at2759"/>
<dbReference type="Pfam" id="PF24681">
    <property type="entry name" value="Kelch_KLHDC2_KLHL20_DRC7"/>
    <property type="match status" value="1"/>
</dbReference>
<feature type="compositionally biased region" description="Low complexity" evidence="3">
    <location>
        <begin position="460"/>
        <end position="482"/>
    </location>
</feature>
<evidence type="ECO:0000256" key="3">
    <source>
        <dbReference type="SAM" id="MobiDB-lite"/>
    </source>
</evidence>
<feature type="region of interest" description="Disordered" evidence="3">
    <location>
        <begin position="693"/>
        <end position="722"/>
    </location>
</feature>
<feature type="transmembrane region" description="Helical" evidence="4">
    <location>
        <begin position="547"/>
        <end position="567"/>
    </location>
</feature>
<keyword evidence="4" id="KW-0472">Membrane</keyword>
<dbReference type="STRING" id="1109443.G4TFY5"/>